<dbReference type="EMBL" id="FMYQ01000012">
    <property type="protein sequence ID" value="SDC95550.1"/>
    <property type="molecule type" value="Genomic_DNA"/>
</dbReference>
<organism evidence="1 2">
    <name type="scientific">Paraburkholderia lycopersici</name>
    <dbReference type="NCBI Taxonomy" id="416944"/>
    <lineage>
        <taxon>Bacteria</taxon>
        <taxon>Pseudomonadati</taxon>
        <taxon>Pseudomonadota</taxon>
        <taxon>Betaproteobacteria</taxon>
        <taxon>Burkholderiales</taxon>
        <taxon>Burkholderiaceae</taxon>
        <taxon>Paraburkholderia</taxon>
    </lineage>
</organism>
<proteinExistence type="predicted"/>
<sequence>MLIDFPDEDTFYYASGTIRYHAVVDGTLVTCEISPEALEDYFRARAGRTGLLAAFAAHRKQIESITRQILPHRLYAGHCHLFLLDLIRKPGKREASTGKSREIVEVTHSGLDCTVS</sequence>
<accession>A0A1G6QT97</accession>
<dbReference type="Proteomes" id="UP000198908">
    <property type="component" value="Unassembled WGS sequence"/>
</dbReference>
<dbReference type="InterPro" id="IPR009962">
    <property type="entry name" value="DUF1488"/>
</dbReference>
<evidence type="ECO:0000313" key="2">
    <source>
        <dbReference type="Proteomes" id="UP000198908"/>
    </source>
</evidence>
<gene>
    <name evidence="1" type="ORF">SAMN05421548_112102</name>
</gene>
<dbReference type="SUPFAM" id="SSF160272">
    <property type="entry name" value="Shew3726-like"/>
    <property type="match status" value="1"/>
</dbReference>
<dbReference type="Gene3D" id="3.30.160.140">
    <property type="entry name" value="Shew3726-like"/>
    <property type="match status" value="1"/>
</dbReference>
<dbReference type="Pfam" id="PF07369">
    <property type="entry name" value="DUF1488"/>
    <property type="match status" value="1"/>
</dbReference>
<name>A0A1G6QT97_9BURK</name>
<evidence type="ECO:0000313" key="1">
    <source>
        <dbReference type="EMBL" id="SDC95550.1"/>
    </source>
</evidence>
<dbReference type="RefSeq" id="WP_176929105.1">
    <property type="nucleotide sequence ID" value="NZ_FMYQ01000012.1"/>
</dbReference>
<evidence type="ECO:0008006" key="3">
    <source>
        <dbReference type="Google" id="ProtNLM"/>
    </source>
</evidence>
<protein>
    <recommendedName>
        <fullName evidence="3">DUF1488 domain-containing protein</fullName>
    </recommendedName>
</protein>
<dbReference type="InterPro" id="IPR036692">
    <property type="entry name" value="Shew3726-like_sf"/>
</dbReference>
<reference evidence="2" key="1">
    <citation type="submission" date="2016-09" db="EMBL/GenBank/DDBJ databases">
        <authorList>
            <person name="Varghese N."/>
            <person name="Submissions S."/>
        </authorList>
    </citation>
    <scope>NUCLEOTIDE SEQUENCE [LARGE SCALE GENOMIC DNA]</scope>
    <source>
        <strain evidence="2">TNe-862</strain>
    </source>
</reference>
<keyword evidence="2" id="KW-1185">Reference proteome</keyword>
<dbReference type="AlphaFoldDB" id="A0A1G6QT97"/>